<keyword evidence="1" id="KW-1133">Transmembrane helix</keyword>
<feature type="transmembrane region" description="Helical" evidence="1">
    <location>
        <begin position="248"/>
        <end position="269"/>
    </location>
</feature>
<keyword evidence="3" id="KW-1185">Reference proteome</keyword>
<reference evidence="2 3" key="1">
    <citation type="journal article" date="2014" name="PLoS Genet.">
        <title>Phylogenetically driven sequencing of extremely halophilic archaea reveals strategies for static and dynamic osmo-response.</title>
        <authorList>
            <person name="Becker E.A."/>
            <person name="Seitzer P.M."/>
            <person name="Tritt A."/>
            <person name="Larsen D."/>
            <person name="Krusor M."/>
            <person name="Yao A.I."/>
            <person name="Wu D."/>
            <person name="Madern D."/>
            <person name="Eisen J.A."/>
            <person name="Darling A.E."/>
            <person name="Facciotti M.T."/>
        </authorList>
    </citation>
    <scope>NUCLEOTIDE SEQUENCE [LARGE SCALE GENOMIC DNA]</scope>
    <source>
        <strain evidence="2 3">100A6</strain>
    </source>
</reference>
<evidence type="ECO:0000313" key="2">
    <source>
        <dbReference type="EMBL" id="EMA41533.1"/>
    </source>
</evidence>
<dbReference type="AlphaFoldDB" id="M0M853"/>
<proteinExistence type="predicted"/>
<organism evidence="2 3">
    <name type="scientific">Halococcus hamelinensis 100A6</name>
    <dbReference type="NCBI Taxonomy" id="1132509"/>
    <lineage>
        <taxon>Archaea</taxon>
        <taxon>Methanobacteriati</taxon>
        <taxon>Methanobacteriota</taxon>
        <taxon>Stenosarchaea group</taxon>
        <taxon>Halobacteria</taxon>
        <taxon>Halobacteriales</taxon>
        <taxon>Halococcaceae</taxon>
        <taxon>Halococcus</taxon>
    </lineage>
</organism>
<name>M0M853_9EURY</name>
<dbReference type="EMBL" id="AOMB01000005">
    <property type="protein sequence ID" value="EMA41533.1"/>
    <property type="molecule type" value="Genomic_DNA"/>
</dbReference>
<evidence type="ECO:0000256" key="1">
    <source>
        <dbReference type="SAM" id="Phobius"/>
    </source>
</evidence>
<sequence length="292" mass="29410">MLADADLDQEVALGTVVLAGCALALHPESLAVVDTRRDVHRERGLVADPPIAAAGATRLGVEGAVAAAAPTGLGLLDPPERCLLDLCGLAAAVTLGTGLGVGALGMARTVTVGAGLGSGDGELLSDALGGLFEFDGEARPEVTTLLWAVPPAAAAATAAEELLEDVAHTTAHVAPHSAERVAAAHPATHATHPASAAPPARPAVEPAAFLGLLEAVVAHLVVGLAFLVVRQDLLGLLRLFELLVGVRVVGDVGVVLGSLLAVGLLDLVLARVARDAEHRVEILAHWLTTLSA</sequence>
<comment type="caution">
    <text evidence="2">The sequence shown here is derived from an EMBL/GenBank/DDBJ whole genome shotgun (WGS) entry which is preliminary data.</text>
</comment>
<feature type="transmembrane region" description="Helical" evidence="1">
    <location>
        <begin position="207"/>
        <end position="228"/>
    </location>
</feature>
<keyword evidence="1" id="KW-0472">Membrane</keyword>
<keyword evidence="1" id="KW-0812">Transmembrane</keyword>
<dbReference type="Proteomes" id="UP000011566">
    <property type="component" value="Unassembled WGS sequence"/>
</dbReference>
<gene>
    <name evidence="2" type="ORF">C447_01725</name>
</gene>
<dbReference type="eggNOG" id="ENOG502N5SX">
    <property type="taxonomic scope" value="Archaea"/>
</dbReference>
<evidence type="ECO:0000313" key="3">
    <source>
        <dbReference type="Proteomes" id="UP000011566"/>
    </source>
</evidence>
<protein>
    <submittedName>
        <fullName evidence="2">Putative glutamate dehydrogenase</fullName>
    </submittedName>
</protein>
<feature type="transmembrane region" description="Helical" evidence="1">
    <location>
        <begin position="12"/>
        <end position="33"/>
    </location>
</feature>
<accession>M0M853</accession>